<keyword evidence="7" id="KW-1185">Reference proteome</keyword>
<evidence type="ECO:0000259" key="5">
    <source>
        <dbReference type="Pfam" id="PF01370"/>
    </source>
</evidence>
<name>A0A1U7CQA8_9BACT</name>
<dbReference type="PANTHER" id="PTHR43103:SF5">
    <property type="entry name" value="4-EPIMERASE, PUTATIVE (AFU_ORTHOLOGUE AFUA_7G00360)-RELATED"/>
    <property type="match status" value="1"/>
</dbReference>
<feature type="compositionally biased region" description="Acidic residues" evidence="4">
    <location>
        <begin position="29"/>
        <end position="54"/>
    </location>
</feature>
<feature type="domain" description="NAD-dependent epimerase/dehydratase" evidence="5">
    <location>
        <begin position="59"/>
        <end position="217"/>
    </location>
</feature>
<keyword evidence="2 6" id="KW-0560">Oxidoreductase</keyword>
<dbReference type="AlphaFoldDB" id="A0A1U7CQA8"/>
<organism evidence="6 7">
    <name type="scientific">Paludisphaera borealis</name>
    <dbReference type="NCBI Taxonomy" id="1387353"/>
    <lineage>
        <taxon>Bacteria</taxon>
        <taxon>Pseudomonadati</taxon>
        <taxon>Planctomycetota</taxon>
        <taxon>Planctomycetia</taxon>
        <taxon>Isosphaerales</taxon>
        <taxon>Isosphaeraceae</taxon>
        <taxon>Paludisphaera</taxon>
    </lineage>
</organism>
<sequence length="306" mass="33407">MRPDSTNDNLGDETIPFPPPLNGGLPIIDPDDDFLEDDGEFDSDDEMDGLDGDDEPRTVLITGACGNLGRKLRAAWADVYDLILLDVEPGEDDPDVFKVDLSVFDEDWITHFHGVDTVVHLAANPDSTASLEDLAGPNVDALANVFNASALAGIERIVYASSNHVMSGCRDDEPELIGVDLPPKPSGPYGILKYVGERFGQSLAHAFDVTFIGLRLGYIQEGANRPETLEDDWSRKMWLSNGDLVRLFDAAVEAEIEDRLFLVVNGVSRNHGTPWDLSDAAEVLGYLPEDDAFASKNHPEPVDETV</sequence>
<evidence type="ECO:0000256" key="4">
    <source>
        <dbReference type="SAM" id="MobiDB-lite"/>
    </source>
</evidence>
<dbReference type="KEGG" id="pbor:BSF38_02593"/>
<dbReference type="Proteomes" id="UP000186309">
    <property type="component" value="Chromosome"/>
</dbReference>
<gene>
    <name evidence="6" type="primary">udh</name>
    <name evidence="6" type="ORF">BSF38_02593</name>
</gene>
<dbReference type="EMBL" id="CP019082">
    <property type="protein sequence ID" value="APW61089.1"/>
    <property type="molecule type" value="Genomic_DNA"/>
</dbReference>
<dbReference type="Gene3D" id="3.40.50.720">
    <property type="entry name" value="NAD(P)-binding Rossmann-like Domain"/>
    <property type="match status" value="1"/>
</dbReference>
<feature type="region of interest" description="Disordered" evidence="4">
    <location>
        <begin position="1"/>
        <end position="55"/>
    </location>
</feature>
<accession>A0A1U7CQA8</accession>
<dbReference type="OrthoDB" id="9779902at2"/>
<dbReference type="EC" id="1.1.1.203" evidence="6"/>
<comment type="similarity">
    <text evidence="1">Belongs to the NAD(P)-dependent epimerase/dehydratase family.</text>
</comment>
<evidence type="ECO:0000313" key="6">
    <source>
        <dbReference type="EMBL" id="APW61089.1"/>
    </source>
</evidence>
<dbReference type="SUPFAM" id="SSF51735">
    <property type="entry name" value="NAD(P)-binding Rossmann-fold domains"/>
    <property type="match status" value="1"/>
</dbReference>
<dbReference type="GO" id="GO:0050388">
    <property type="term" value="F:uronate dehydrogenase activity"/>
    <property type="evidence" value="ECO:0007669"/>
    <property type="project" value="UniProtKB-EC"/>
</dbReference>
<dbReference type="STRING" id="1387353.BSF38_02593"/>
<dbReference type="RefSeq" id="WP_076346186.1">
    <property type="nucleotide sequence ID" value="NZ_CP019082.1"/>
</dbReference>
<evidence type="ECO:0000313" key="7">
    <source>
        <dbReference type="Proteomes" id="UP000186309"/>
    </source>
</evidence>
<dbReference type="CDD" id="cd08946">
    <property type="entry name" value="SDR_e"/>
    <property type="match status" value="1"/>
</dbReference>
<evidence type="ECO:0000256" key="3">
    <source>
        <dbReference type="ARBA" id="ARBA00023027"/>
    </source>
</evidence>
<reference evidence="7" key="1">
    <citation type="submission" date="2016-12" db="EMBL/GenBank/DDBJ databases">
        <title>Comparative genomics of four Isosphaeraceae planctomycetes: a common pool of plasmids and glycoside hydrolase genes.</title>
        <authorList>
            <person name="Ivanova A."/>
        </authorList>
    </citation>
    <scope>NUCLEOTIDE SEQUENCE [LARGE SCALE GENOMIC DNA]</scope>
    <source>
        <strain evidence="7">PX4</strain>
    </source>
</reference>
<evidence type="ECO:0000256" key="1">
    <source>
        <dbReference type="ARBA" id="ARBA00007637"/>
    </source>
</evidence>
<dbReference type="PANTHER" id="PTHR43103">
    <property type="entry name" value="NUCLEOSIDE-DIPHOSPHATE-SUGAR EPIMERASE"/>
    <property type="match status" value="1"/>
</dbReference>
<proteinExistence type="inferred from homology"/>
<protein>
    <submittedName>
        <fullName evidence="6">Uronate dehydrogenase</fullName>
        <ecNumber evidence="6">1.1.1.203</ecNumber>
    </submittedName>
</protein>
<evidence type="ECO:0000256" key="2">
    <source>
        <dbReference type="ARBA" id="ARBA00023002"/>
    </source>
</evidence>
<keyword evidence="3" id="KW-0520">NAD</keyword>
<dbReference type="InterPro" id="IPR001509">
    <property type="entry name" value="Epimerase_deHydtase"/>
</dbReference>
<dbReference type="Pfam" id="PF01370">
    <property type="entry name" value="Epimerase"/>
    <property type="match status" value="1"/>
</dbReference>
<dbReference type="InterPro" id="IPR036291">
    <property type="entry name" value="NAD(P)-bd_dom_sf"/>
</dbReference>